<dbReference type="STRING" id="29534.SAMN05444366_0268"/>
<dbReference type="Gene3D" id="2.60.40.1080">
    <property type="match status" value="1"/>
</dbReference>
<dbReference type="OrthoDB" id="1652165at2"/>
<evidence type="ECO:0008006" key="3">
    <source>
        <dbReference type="Google" id="ProtNLM"/>
    </source>
</evidence>
<proteinExistence type="predicted"/>
<dbReference type="EMBL" id="FRBY01000001">
    <property type="protein sequence ID" value="SHL29794.1"/>
    <property type="molecule type" value="Genomic_DNA"/>
</dbReference>
<name>A0A1M6ZHD8_9FLAO</name>
<keyword evidence="2" id="KW-1185">Reference proteome</keyword>
<accession>A0A1M6ZHD8</accession>
<evidence type="ECO:0000313" key="1">
    <source>
        <dbReference type="EMBL" id="SHL29794.1"/>
    </source>
</evidence>
<protein>
    <recommendedName>
        <fullName evidence="3">Ig-like domain (Group 2)</fullName>
    </recommendedName>
</protein>
<organism evidence="1 2">
    <name type="scientific">Flavobacterium saccharophilum</name>
    <dbReference type="NCBI Taxonomy" id="29534"/>
    <lineage>
        <taxon>Bacteria</taxon>
        <taxon>Pseudomonadati</taxon>
        <taxon>Bacteroidota</taxon>
        <taxon>Flavobacteriia</taxon>
        <taxon>Flavobacteriales</taxon>
        <taxon>Flavobacteriaceae</taxon>
        <taxon>Flavobacterium</taxon>
    </lineage>
</organism>
<gene>
    <name evidence="1" type="ORF">SAMN05444366_0268</name>
</gene>
<dbReference type="RefSeq" id="WP_072969864.1">
    <property type="nucleotide sequence ID" value="NZ_FRBY01000001.1"/>
</dbReference>
<reference evidence="2" key="1">
    <citation type="submission" date="2016-11" db="EMBL/GenBank/DDBJ databases">
        <authorList>
            <person name="Varghese N."/>
            <person name="Submissions S."/>
        </authorList>
    </citation>
    <scope>NUCLEOTIDE SEQUENCE [LARGE SCALE GENOMIC DNA]</scope>
    <source>
        <strain evidence="2">DSM 1811</strain>
    </source>
</reference>
<dbReference type="NCBIfam" id="NF033708">
    <property type="entry name" value="T9SS_Cterm_ChiA"/>
    <property type="match status" value="1"/>
</dbReference>
<sequence>MIKKLLLFVRSLFCSIEDNSEITFHQQSYKLYYLVFLAFFFVNFAEAQIWTNPITGTAPSLSNPYTASTGQTINSNITVGGIGRGSSGLLPGTGNNTYSATGWTTNNNTTGIDSNDYFEFTLTPNAGYEIDFSSLVYTSTNSNGPRSFVLRSSIDGYAVNIGGVATSTTGNTFVISAFQNITTAIKFRLYGYNSSNAVNSFSINDFTFTGTVSICSPNIAATGATICQGDPGKTISSGKGSSTISGNTITGSWNVATDPTALRPIGGQSGFVNTTTCGFNTSNTSRSYVATTFQVSVSGNYTFTMADNGAYDGMAYIYSGNFTPGNCSGGGTFIRGDDDEGTGSGGQLEPIMSGVPLVAGITYTLISTQYYASINSNFTWTVTPPSGGALVAPSWYVDATTTTAFATGSSINPVGLSGSGLPDTNTARTKTYYVSYASILGCRTSVDFVINPSPTISGTLGICVGSTTQLTGSPTAATTSAWVSGNPAVATVSNAGLVNAIAAGTSLITYKNSNGCTTKATVIVSALPTLTITNPTAVCAPSTVNVTNSSVQTTNTGTTTKYYSTLALANAGGASDITTPGAIALSGTYHIRSESTAGCFVVKPVTVTINPQPILTIVDPAAVCSPSTVNITTTAVQTANTGTTTKYYSTLALANAGGVSDITTPTAIASSGTYHIRTELSTGCYVVKPVTVTINALPTLTITDPAAVCSPSTVNITTIAVQTANTGTTTKYYSTLALANAGGASDITTPTAIASSGTYHIRTELSTGCYVVKPVTVTINALPTLTITNPAAVCSPSTVNITTIAVQTANTGTTTKYYSTLALANAGGASDITTPTAIASSNTYYIRSEFATGCFVVKPVTVTVNALPAAPDTNTTQPNCAVATGTINVTSSEATSYFITKISDGSIATNANGIFSGLPVGAYDVTIQNSSGCISPAVRINITSVVAKQWIGASDTDWNNSANWSPSGVPGTGDCVVIPDTRAINKPIINSNITAYSITVNDYGLLTVNSDKILTVSKEIIVDAGGSFVFKNNSSLLQSDPNAANTGNITYKRITSDVRRYDFTCWSSPIQRTPYFTLHDVSPLTLADKYYSFNPSTGWKISYNGILPMEKGMGYIVRAPQHYDIVNPAPYEASFIGTPNNGTVDIVAEANKNILVGNPYPSALNAKKFIDDNHARGVDVGSLYFWTHNSPPVNSIPGDRKYYYNTADYAVFNLSGSTESFSGANSNKPSGYIAAAASFFIRPNRDDVRFTNSMREGIKNDQFYKTAKKNDEGKNRLWLNFANTEGAFKQALIGYIDGATDNLDYNYDAPTNSGNAYVDFYSINNTDKLTIQGRALPFNDADLVPLGYVSKIVGDFTISIDEADGLFDTQAVYLEDKKTGKVTDLRAENYTFATEKGTFEDRFVLRYTNKTLGTGDFEDIENGLLVSVKDKTIKIISAKEALKEVTIFDINGKLLYDKKKISSTELQVSNLQAANQVLLVKVILENGFTTTRKIIFQ</sequence>
<dbReference type="InterPro" id="IPR008964">
    <property type="entry name" value="Invasin/intimin_cell_adhesion"/>
</dbReference>
<dbReference type="Proteomes" id="UP000184121">
    <property type="component" value="Unassembled WGS sequence"/>
</dbReference>
<evidence type="ECO:0000313" key="2">
    <source>
        <dbReference type="Proteomes" id="UP000184121"/>
    </source>
</evidence>
<dbReference type="SUPFAM" id="SSF49373">
    <property type="entry name" value="Invasin/intimin cell-adhesion fragments"/>
    <property type="match status" value="1"/>
</dbReference>